<keyword evidence="5 9" id="KW-0812">Transmembrane</keyword>
<evidence type="ECO:0000256" key="3">
    <source>
        <dbReference type="ARBA" id="ARBA00022475"/>
    </source>
</evidence>
<evidence type="ECO:0000256" key="2">
    <source>
        <dbReference type="ARBA" id="ARBA00022448"/>
    </source>
</evidence>
<dbReference type="RefSeq" id="WP_336496258.1">
    <property type="nucleotide sequence ID" value="NZ_JBAWSY010000002.1"/>
</dbReference>
<dbReference type="PANTHER" id="PTHR35011">
    <property type="entry name" value="2,3-DIKETO-L-GULONATE TRAP TRANSPORTER SMALL PERMEASE PROTEIN YIAM"/>
    <property type="match status" value="1"/>
</dbReference>
<evidence type="ECO:0000256" key="8">
    <source>
        <dbReference type="ARBA" id="ARBA00038436"/>
    </source>
</evidence>
<feature type="transmembrane region" description="Helical" evidence="9">
    <location>
        <begin position="7"/>
        <end position="28"/>
    </location>
</feature>
<feature type="transmembrane region" description="Helical" evidence="9">
    <location>
        <begin position="82"/>
        <end position="99"/>
    </location>
</feature>
<feature type="transmembrane region" description="Helical" evidence="9">
    <location>
        <begin position="43"/>
        <end position="61"/>
    </location>
</feature>
<keyword evidence="2" id="KW-0813">Transport</keyword>
<keyword evidence="12" id="KW-1185">Reference proteome</keyword>
<dbReference type="EMBL" id="JBAWSY010000002">
    <property type="protein sequence ID" value="MEI4768703.1"/>
    <property type="molecule type" value="Genomic_DNA"/>
</dbReference>
<protein>
    <submittedName>
        <fullName evidence="11">TRAP transporter small permease</fullName>
    </submittedName>
</protein>
<evidence type="ECO:0000313" key="11">
    <source>
        <dbReference type="EMBL" id="MEI4768703.1"/>
    </source>
</evidence>
<accession>A0ABU8F111</accession>
<feature type="transmembrane region" description="Helical" evidence="9">
    <location>
        <begin position="119"/>
        <end position="141"/>
    </location>
</feature>
<dbReference type="Proteomes" id="UP001364890">
    <property type="component" value="Unassembled WGS sequence"/>
</dbReference>
<comment type="similarity">
    <text evidence="8">Belongs to the TRAP transporter small permease family.</text>
</comment>
<evidence type="ECO:0000256" key="4">
    <source>
        <dbReference type="ARBA" id="ARBA00022519"/>
    </source>
</evidence>
<dbReference type="PANTHER" id="PTHR35011:SF5">
    <property type="entry name" value="SIALIC ACID TRAP TRANSPORTER SMALL PERMEASE PROTEIN SIAQ"/>
    <property type="match status" value="1"/>
</dbReference>
<organism evidence="11 12">
    <name type="scientific">Psychrobacillus mangrovi</name>
    <dbReference type="NCBI Taxonomy" id="3117745"/>
    <lineage>
        <taxon>Bacteria</taxon>
        <taxon>Bacillati</taxon>
        <taxon>Bacillota</taxon>
        <taxon>Bacilli</taxon>
        <taxon>Bacillales</taxon>
        <taxon>Bacillaceae</taxon>
        <taxon>Psychrobacillus</taxon>
    </lineage>
</organism>
<evidence type="ECO:0000256" key="5">
    <source>
        <dbReference type="ARBA" id="ARBA00022692"/>
    </source>
</evidence>
<comment type="subcellular location">
    <subcellularLocation>
        <location evidence="1">Cell inner membrane</location>
        <topology evidence="1">Multi-pass membrane protein</topology>
    </subcellularLocation>
</comment>
<gene>
    <name evidence="11" type="ORF">WAX74_03400</name>
</gene>
<evidence type="ECO:0000313" key="12">
    <source>
        <dbReference type="Proteomes" id="UP001364890"/>
    </source>
</evidence>
<dbReference type="Pfam" id="PF04290">
    <property type="entry name" value="DctQ"/>
    <property type="match status" value="1"/>
</dbReference>
<comment type="caution">
    <text evidence="11">The sequence shown here is derived from an EMBL/GenBank/DDBJ whole genome shotgun (WGS) entry which is preliminary data.</text>
</comment>
<proteinExistence type="inferred from homology"/>
<name>A0ABU8F111_9BACI</name>
<evidence type="ECO:0000256" key="6">
    <source>
        <dbReference type="ARBA" id="ARBA00022989"/>
    </source>
</evidence>
<keyword evidence="4" id="KW-0997">Cell inner membrane</keyword>
<feature type="domain" description="Tripartite ATP-independent periplasmic transporters DctQ component" evidence="10">
    <location>
        <begin position="21"/>
        <end position="148"/>
    </location>
</feature>
<evidence type="ECO:0000256" key="1">
    <source>
        <dbReference type="ARBA" id="ARBA00004429"/>
    </source>
</evidence>
<evidence type="ECO:0000256" key="7">
    <source>
        <dbReference type="ARBA" id="ARBA00023136"/>
    </source>
</evidence>
<keyword evidence="6 9" id="KW-1133">Transmembrane helix</keyword>
<dbReference type="InterPro" id="IPR007387">
    <property type="entry name" value="TRAP_DctQ"/>
</dbReference>
<dbReference type="InterPro" id="IPR055348">
    <property type="entry name" value="DctQ"/>
</dbReference>
<sequence>MAKLIERVLGIITVLSFAGVIITVTIQILSRYLPYTAIWTEELTRYFFLYAICFGAPLALLRNEFINVDLILNKMTSSFRRYYEIVIYAAILLLSVVMIKEGYRFMIIGHNQTSATMPFQMSFVHASIFIMSIFLVIYSIVKIVDLVRHEQDYSQNFGGEDL</sequence>
<reference evidence="11 12" key="1">
    <citation type="submission" date="2024-01" db="EMBL/GenBank/DDBJ databases">
        <title>Seven novel Bacillus-like species.</title>
        <authorList>
            <person name="Liu G."/>
        </authorList>
    </citation>
    <scope>NUCLEOTIDE SEQUENCE [LARGE SCALE GENOMIC DNA]</scope>
    <source>
        <strain evidence="11 12">FJAT-51614</strain>
    </source>
</reference>
<keyword evidence="3" id="KW-1003">Cell membrane</keyword>
<keyword evidence="7 9" id="KW-0472">Membrane</keyword>
<evidence type="ECO:0000259" key="10">
    <source>
        <dbReference type="Pfam" id="PF04290"/>
    </source>
</evidence>
<evidence type="ECO:0000256" key="9">
    <source>
        <dbReference type="SAM" id="Phobius"/>
    </source>
</evidence>